<keyword evidence="1" id="KW-1133">Transmembrane helix</keyword>
<protein>
    <recommendedName>
        <fullName evidence="4">DUF559 domain-containing protein</fullName>
    </recommendedName>
</protein>
<keyword evidence="3" id="KW-1185">Reference proteome</keyword>
<dbReference type="Proteomes" id="UP000198649">
    <property type="component" value="Unassembled WGS sequence"/>
</dbReference>
<reference evidence="2 3" key="1">
    <citation type="submission" date="2016-10" db="EMBL/GenBank/DDBJ databases">
        <authorList>
            <person name="de Groot N.N."/>
        </authorList>
    </citation>
    <scope>NUCLEOTIDE SEQUENCE [LARGE SCALE GENOMIC DNA]</scope>
    <source>
        <strain evidence="2 3">CGMCC 1.11156</strain>
    </source>
</reference>
<evidence type="ECO:0000313" key="3">
    <source>
        <dbReference type="Proteomes" id="UP000198649"/>
    </source>
</evidence>
<evidence type="ECO:0000313" key="2">
    <source>
        <dbReference type="EMBL" id="SFJ22169.1"/>
    </source>
</evidence>
<keyword evidence="1" id="KW-0472">Membrane</keyword>
<accession>A0A1I3PLD5</accession>
<organism evidence="2 3">
    <name type="scientific">Nocardioides psychrotolerans</name>
    <dbReference type="NCBI Taxonomy" id="1005945"/>
    <lineage>
        <taxon>Bacteria</taxon>
        <taxon>Bacillati</taxon>
        <taxon>Actinomycetota</taxon>
        <taxon>Actinomycetes</taxon>
        <taxon>Propionibacteriales</taxon>
        <taxon>Nocardioidaceae</taxon>
        <taxon>Nocardioides</taxon>
    </lineage>
</organism>
<dbReference type="EMBL" id="FOQG01000021">
    <property type="protein sequence ID" value="SFJ22169.1"/>
    <property type="molecule type" value="Genomic_DNA"/>
</dbReference>
<name>A0A1I3PLD5_9ACTN</name>
<keyword evidence="1" id="KW-0812">Transmembrane</keyword>
<sequence length="214" mass="23895">MVAGLPLTTTQRALFDEVRRRGSLWSAVEAIDMAAAAGLISAWVFAIYIGTMNSRNGVPLARHAVSLAVDESRSPRETWFRLVWTLQAGLPEPLVNEPVYDHEGRLIGIPDLLDPVAGLVGEYDGAHHKSVEQHRRDVRREEDFRDHGLEYVTVVRGDSRNVAAARVRAARGRAKFLPRESCAWTLERPAWDPRPETLDERLGRLGLVSALTRS</sequence>
<evidence type="ECO:0000256" key="1">
    <source>
        <dbReference type="SAM" id="Phobius"/>
    </source>
</evidence>
<dbReference type="STRING" id="1005945.SAMN05216561_12122"/>
<feature type="transmembrane region" description="Helical" evidence="1">
    <location>
        <begin position="24"/>
        <end position="49"/>
    </location>
</feature>
<evidence type="ECO:0008006" key="4">
    <source>
        <dbReference type="Google" id="ProtNLM"/>
    </source>
</evidence>
<proteinExistence type="predicted"/>
<gene>
    <name evidence="2" type="ORF">SAMN05216561_12122</name>
</gene>
<dbReference type="AlphaFoldDB" id="A0A1I3PLD5"/>